<dbReference type="EMBL" id="CP109207">
    <property type="protein sequence ID" value="WUU54614.1"/>
    <property type="molecule type" value="Genomic_DNA"/>
</dbReference>
<protein>
    <submittedName>
        <fullName evidence="1">Uncharacterized protein</fullName>
    </submittedName>
</protein>
<evidence type="ECO:0000313" key="1">
    <source>
        <dbReference type="EMBL" id="WUU54614.1"/>
    </source>
</evidence>
<organism evidence="1">
    <name type="scientific">Streptomyces althioticus</name>
    <dbReference type="NCBI Taxonomy" id="83380"/>
    <lineage>
        <taxon>Bacteria</taxon>
        <taxon>Bacillati</taxon>
        <taxon>Actinomycetota</taxon>
        <taxon>Actinomycetes</taxon>
        <taxon>Kitasatosporales</taxon>
        <taxon>Streptomycetaceae</taxon>
        <taxon>Streptomyces</taxon>
        <taxon>Streptomyces althioticus group</taxon>
    </lineage>
</organism>
<name>A0ABZ1Y5G2_9ACTN</name>
<proteinExistence type="predicted"/>
<sequence length="112" mass="11941">MPASTLVARLSLQRPCPACLEIRCTDPAECLYFLTSRPWADCIKCDGSGWGPEDSSSGLFCVYCDGSGLNEYAPGSITPDEISDRAKERHAAYVARLTVIVGECPAPVVVAA</sequence>
<dbReference type="RefSeq" id="WP_395758933.1">
    <property type="nucleotide sequence ID" value="NZ_CP109207.1"/>
</dbReference>
<reference evidence="1" key="1">
    <citation type="submission" date="2022-10" db="EMBL/GenBank/DDBJ databases">
        <title>The complete genomes of actinobacterial strains from the NBC collection.</title>
        <authorList>
            <person name="Joergensen T.S."/>
            <person name="Alvarez Arevalo M."/>
            <person name="Sterndorff E.B."/>
            <person name="Faurdal D."/>
            <person name="Vuksanovic O."/>
            <person name="Mourched A.-S."/>
            <person name="Charusanti P."/>
            <person name="Shaw S."/>
            <person name="Blin K."/>
            <person name="Weber T."/>
        </authorList>
    </citation>
    <scope>NUCLEOTIDE SEQUENCE [LARGE SCALE GENOMIC DNA]</scope>
    <source>
        <strain evidence="1">NBC 01686</strain>
    </source>
</reference>
<accession>A0ABZ1Y5G2</accession>
<gene>
    <name evidence="1" type="ORF">OIE82_16310</name>
</gene>